<keyword evidence="1" id="KW-0614">Plasmid</keyword>
<dbReference type="EMBL" id="AP024147">
    <property type="protein sequence ID" value="BCM87774.1"/>
    <property type="molecule type" value="Genomic_DNA"/>
</dbReference>
<gene>
    <name evidence="1" type="ORF">mvi_62350</name>
</gene>
<name>A0A8H8X145_9HYPH</name>
<organism evidence="1 2">
    <name type="scientific">Methylobacterium indicum</name>
    <dbReference type="NCBI Taxonomy" id="1775910"/>
    <lineage>
        <taxon>Bacteria</taxon>
        <taxon>Pseudomonadati</taxon>
        <taxon>Pseudomonadota</taxon>
        <taxon>Alphaproteobacteria</taxon>
        <taxon>Hyphomicrobiales</taxon>
        <taxon>Methylobacteriaceae</taxon>
        <taxon>Methylobacterium</taxon>
    </lineage>
</organism>
<dbReference type="RefSeq" id="WP_207183965.1">
    <property type="nucleotide sequence ID" value="NZ_AP024147.1"/>
</dbReference>
<evidence type="ECO:0000313" key="1">
    <source>
        <dbReference type="EMBL" id="BCM87774.1"/>
    </source>
</evidence>
<dbReference type="AlphaFoldDB" id="A0A8H8X145"/>
<protein>
    <submittedName>
        <fullName evidence="1">Uncharacterized protein</fullName>
    </submittedName>
</protein>
<accession>A0A8H8X145</accession>
<geneLocation type="plasmid" evidence="1 2">
    <name>pVL1_2</name>
</geneLocation>
<sequence length="61" mass="7337">MAYVLMYRMRDTEPWRWATTTRSASLAMLEQTEQRRQLSRIIKVVKCYADQARQVIEELSQ</sequence>
<evidence type="ECO:0000313" key="2">
    <source>
        <dbReference type="Proteomes" id="UP000663508"/>
    </source>
</evidence>
<dbReference type="KEGG" id="mind:mvi_62350"/>
<dbReference type="Proteomes" id="UP000663508">
    <property type="component" value="Plasmid pVL1_2"/>
</dbReference>
<proteinExistence type="predicted"/>
<reference evidence="1" key="1">
    <citation type="submission" date="2020-11" db="EMBL/GenBank/DDBJ databases">
        <title>Complete genome sequence of a novel pathogenic Methylobacterium strain isolated from rice in Vietnam.</title>
        <authorList>
            <person name="Lai K."/>
            <person name="Okazaki S."/>
            <person name="Higashi K."/>
            <person name="Mori H."/>
            <person name="Toyoda A."/>
            <person name="Kurokawa K."/>
        </authorList>
    </citation>
    <scope>NUCLEOTIDE SEQUENCE</scope>
    <source>
        <strain evidence="1">VL1</strain>
        <plasmid evidence="1">pVL1_2</plasmid>
    </source>
</reference>